<dbReference type="Pfam" id="PF25976">
    <property type="entry name" value="LpqB_N"/>
    <property type="match status" value="1"/>
</dbReference>
<dbReference type="Pfam" id="PF10646">
    <property type="entry name" value="Germane"/>
    <property type="match status" value="1"/>
</dbReference>
<dbReference type="Proteomes" id="UP000188235">
    <property type="component" value="Chromosome"/>
</dbReference>
<dbReference type="KEGG" id="tfa:BW733_00035"/>
<evidence type="ECO:0000259" key="2">
    <source>
        <dbReference type="SMART" id="SM00909"/>
    </source>
</evidence>
<evidence type="ECO:0000313" key="3">
    <source>
        <dbReference type="EMBL" id="AQP49468.1"/>
    </source>
</evidence>
<gene>
    <name evidence="3" type="ORF">BW733_00035</name>
</gene>
<protein>
    <recommendedName>
        <fullName evidence="2">GerMN domain-containing protein</fullName>
    </recommendedName>
</protein>
<dbReference type="RefSeq" id="WP_077346792.1">
    <property type="nucleotide sequence ID" value="NZ_CP019607.1"/>
</dbReference>
<sequence length="565" mass="59842">MRARTRLTALLVGLLVVTTGCTSISATGPIEQVPMSAQPPGIDVAPKPPQEGATPTRLVEGFLQAMADPKGDYQVARQYLTSEASDAWEPTSAVVFDGAVTGDAESAGISGTQVGSLDGSGHYTARLQSFHHDFALVDEGGQWRIGAAPDGLLLSRYIFERYYREVSIYFVSTAGSHVVPDPVHLPEAQVTPTSIVEALLDGPSDGLSRAVTNALPAAVKLGSEAASIDSQGIVTVDLTGISGNLGDDARRRLGAQLLWSLTAIPRVTGLVVTRDGLAFTLPDSNAQGVFELNTQQGWQVLSRGVNHDLFAVRDGVPGRIANPFDSFSTGQTRYSEISASLDGATLALVDEGRTQLWMGARSGEMTLVETGLTNLREPQFVLGTLWVLGEGPEGGSVLTTVQRSGKVERVVFDAPPDARIVSFAVSPTRARVGLVLDISGQRKLGLATVVDSEPVNVVAWEQLHLIADNDEALTDPQSMRWSDETKLAVIASNAGQRSVYTAHVDGSEIEDLSPVAGEAVEVAALPRMGGGPVAIRIANGAVWRFDARTRWNRLADQITSIAYGG</sequence>
<name>A0A1Q2CTM0_9ACTN</name>
<evidence type="ECO:0000313" key="4">
    <source>
        <dbReference type="Proteomes" id="UP000188235"/>
    </source>
</evidence>
<dbReference type="PROSITE" id="PS51257">
    <property type="entry name" value="PROKAR_LIPOPROTEIN"/>
    <property type="match status" value="1"/>
</dbReference>
<proteinExistence type="predicted"/>
<feature type="chain" id="PRO_5012049330" description="GerMN domain-containing protein" evidence="1">
    <location>
        <begin position="26"/>
        <end position="565"/>
    </location>
</feature>
<reference evidence="3 4" key="1">
    <citation type="journal article" date="2008" name="Int. J. Syst. Evol. Microbiol.">
        <title>Tessaracoccus flavescens sp. nov., isolated from marine sediment.</title>
        <authorList>
            <person name="Lee D.W."/>
            <person name="Lee S.D."/>
        </authorList>
    </citation>
    <scope>NUCLEOTIDE SEQUENCE [LARGE SCALE GENOMIC DNA]</scope>
    <source>
        <strain evidence="3 4">SST-39T</strain>
    </source>
</reference>
<dbReference type="SMART" id="SM00909">
    <property type="entry name" value="Germane"/>
    <property type="match status" value="1"/>
</dbReference>
<dbReference type="AlphaFoldDB" id="A0A1Q2CTM0"/>
<dbReference type="STRING" id="399497.BW733_00035"/>
<feature type="domain" description="GerMN" evidence="2">
    <location>
        <begin position="192"/>
        <end position="283"/>
    </location>
</feature>
<keyword evidence="1" id="KW-0732">Signal</keyword>
<keyword evidence="4" id="KW-1185">Reference proteome</keyword>
<evidence type="ECO:0000256" key="1">
    <source>
        <dbReference type="SAM" id="SignalP"/>
    </source>
</evidence>
<feature type="signal peptide" evidence="1">
    <location>
        <begin position="1"/>
        <end position="25"/>
    </location>
</feature>
<accession>A0A1Q2CTM0</accession>
<dbReference type="InterPro" id="IPR019606">
    <property type="entry name" value="GerMN"/>
</dbReference>
<dbReference type="InterPro" id="IPR059026">
    <property type="entry name" value="LpqB_N"/>
</dbReference>
<dbReference type="EMBL" id="CP019607">
    <property type="protein sequence ID" value="AQP49468.1"/>
    <property type="molecule type" value="Genomic_DNA"/>
</dbReference>
<organism evidence="3 4">
    <name type="scientific">Tessaracoccus flavescens</name>
    <dbReference type="NCBI Taxonomy" id="399497"/>
    <lineage>
        <taxon>Bacteria</taxon>
        <taxon>Bacillati</taxon>
        <taxon>Actinomycetota</taxon>
        <taxon>Actinomycetes</taxon>
        <taxon>Propionibacteriales</taxon>
        <taxon>Propionibacteriaceae</taxon>
        <taxon>Tessaracoccus</taxon>
    </lineage>
</organism>
<dbReference type="OrthoDB" id="3226781at2"/>